<keyword evidence="3" id="KW-1185">Reference proteome</keyword>
<name>A0A5C5ZPS7_9BACT</name>
<dbReference type="Gene3D" id="1.20.120.450">
    <property type="entry name" value="dinb family like domain"/>
    <property type="match status" value="1"/>
</dbReference>
<evidence type="ECO:0000313" key="2">
    <source>
        <dbReference type="EMBL" id="TWT89186.1"/>
    </source>
</evidence>
<dbReference type="InterPro" id="IPR024775">
    <property type="entry name" value="DinB-like"/>
</dbReference>
<dbReference type="OrthoDB" id="119432at2"/>
<dbReference type="SUPFAM" id="SSF109854">
    <property type="entry name" value="DinB/YfiT-like putative metalloenzymes"/>
    <property type="match status" value="1"/>
</dbReference>
<gene>
    <name evidence="2" type="ORF">Pla100_56530</name>
</gene>
<evidence type="ECO:0000259" key="1">
    <source>
        <dbReference type="Pfam" id="PF12867"/>
    </source>
</evidence>
<reference evidence="2 3" key="1">
    <citation type="submission" date="2019-02" db="EMBL/GenBank/DDBJ databases">
        <title>Deep-cultivation of Planctomycetes and their phenomic and genomic characterization uncovers novel biology.</title>
        <authorList>
            <person name="Wiegand S."/>
            <person name="Jogler M."/>
            <person name="Boedeker C."/>
            <person name="Pinto D."/>
            <person name="Vollmers J."/>
            <person name="Rivas-Marin E."/>
            <person name="Kohn T."/>
            <person name="Peeters S.H."/>
            <person name="Heuer A."/>
            <person name="Rast P."/>
            <person name="Oberbeckmann S."/>
            <person name="Bunk B."/>
            <person name="Jeske O."/>
            <person name="Meyerdierks A."/>
            <person name="Storesund J.E."/>
            <person name="Kallscheuer N."/>
            <person name="Luecker S."/>
            <person name="Lage O.M."/>
            <person name="Pohl T."/>
            <person name="Merkel B.J."/>
            <person name="Hornburger P."/>
            <person name="Mueller R.-W."/>
            <person name="Bruemmer F."/>
            <person name="Labrenz M."/>
            <person name="Spormann A.M."/>
            <person name="Op Den Camp H."/>
            <person name="Overmann J."/>
            <person name="Amann R."/>
            <person name="Jetten M.S.M."/>
            <person name="Mascher T."/>
            <person name="Medema M.H."/>
            <person name="Devos D.P."/>
            <person name="Kaster A.-K."/>
            <person name="Ovreas L."/>
            <person name="Rohde M."/>
            <person name="Galperin M.Y."/>
            <person name="Jogler C."/>
        </authorList>
    </citation>
    <scope>NUCLEOTIDE SEQUENCE [LARGE SCALE GENOMIC DNA]</scope>
    <source>
        <strain evidence="2 3">Pla100</strain>
    </source>
</reference>
<dbReference type="Pfam" id="PF12867">
    <property type="entry name" value="DinB_2"/>
    <property type="match status" value="1"/>
</dbReference>
<evidence type="ECO:0000313" key="3">
    <source>
        <dbReference type="Proteomes" id="UP000316213"/>
    </source>
</evidence>
<protein>
    <submittedName>
        <fullName evidence="2">DinB superfamily protein</fullName>
    </submittedName>
</protein>
<accession>A0A5C5ZPS7</accession>
<sequence length="162" mass="17959">MLIAELMSAELTGELAMTRGLLARIPDDKMEWKPQGELHSIAWNASHLVEILGWVPGIVGEGAWDIAPIGEEPYVAPVVTQTSHLLELFDKHSQAAVDALEDAPDSVMHEPWSLKMAGQTLFTMKKGACIRKWVFSHSAHHRGILSVYLQMAGLQFPSVYEE</sequence>
<dbReference type="AlphaFoldDB" id="A0A5C5ZPS7"/>
<organism evidence="2 3">
    <name type="scientific">Neorhodopirellula pilleata</name>
    <dbReference type="NCBI Taxonomy" id="2714738"/>
    <lineage>
        <taxon>Bacteria</taxon>
        <taxon>Pseudomonadati</taxon>
        <taxon>Planctomycetota</taxon>
        <taxon>Planctomycetia</taxon>
        <taxon>Pirellulales</taxon>
        <taxon>Pirellulaceae</taxon>
        <taxon>Neorhodopirellula</taxon>
    </lineage>
</organism>
<comment type="caution">
    <text evidence="2">The sequence shown here is derived from an EMBL/GenBank/DDBJ whole genome shotgun (WGS) entry which is preliminary data.</text>
</comment>
<feature type="domain" description="DinB-like" evidence="1">
    <location>
        <begin position="12"/>
        <end position="144"/>
    </location>
</feature>
<dbReference type="EMBL" id="SJPM01000020">
    <property type="protein sequence ID" value="TWT89186.1"/>
    <property type="molecule type" value="Genomic_DNA"/>
</dbReference>
<dbReference type="Proteomes" id="UP000316213">
    <property type="component" value="Unassembled WGS sequence"/>
</dbReference>
<dbReference type="RefSeq" id="WP_146581946.1">
    <property type="nucleotide sequence ID" value="NZ_SJPM01000020.1"/>
</dbReference>
<proteinExistence type="predicted"/>
<dbReference type="InterPro" id="IPR034660">
    <property type="entry name" value="DinB/YfiT-like"/>
</dbReference>